<feature type="compositionally biased region" description="Basic and acidic residues" evidence="1">
    <location>
        <begin position="325"/>
        <end position="339"/>
    </location>
</feature>
<feature type="compositionally biased region" description="Basic and acidic residues" evidence="1">
    <location>
        <begin position="1348"/>
        <end position="1359"/>
    </location>
</feature>
<feature type="compositionally biased region" description="Basic and acidic residues" evidence="1">
    <location>
        <begin position="350"/>
        <end position="361"/>
    </location>
</feature>
<keyword evidence="3" id="KW-1185">Reference proteome</keyword>
<sequence>MSPGLSCSTRSCRTRSSRTRSLGLTIDSKTIESNTIEWNAIESIMIESNTIESNTIESSTIESNAIESIIIESDTIESKSISLDSRSSRTRSSWPVTLAPNEIVLTTGTITIELNTIADASAFDHDPRYAAWSESWANRREGSVPWTGRTVSPMKTRPTTTKTPVALSNRSRYDVATKGHLPLVGQQRYDYTVSSRVEEVHEYFTDEDEENSEEYSERAGGQKQYAAGVGGMTRHPGETSKVVGQDEDSEHTVSASGGEVGPAGGYGSSYEGYEGDVHATVVVAGLEMSILWVRVWVPGAHLWAGHTDAAGLAERKRKHMRKRKSLMDNKRSRQEAGEKRRLKTMPVDAAVKRTRETEAAAKKKQQPKKRKAKGGVMEKTSVFPAEQPQSDEEAKGKTVTRPPSLRNVPSVTSSGVLSKGFFLELDEHGNQCPDMEFISVQFNRILDIPDGEFRYNQRYLMQQTVDDIYDAMIASGEAAMRERMTGVAGVNVCTLYEKAVLLLVALRDTLHTDASGRIVRARRVLPDDFDLESVNKYYYYPLNGQHNVAVARRRFVERSDIAQELRLDRWTARPVYYPDKSMDSYGTLSTFQNSKDKWNTPPRQNVVVQNIRKLWHESNYPKAKGGSAAEVKNAEYRKFAGEAFRLTGIRNLIDMSLTTQWSGQWSNALRPYILLARATDDVFEKVKQVYAAWEAGQLSGRDVVKPATKQGESGKAPRAGPGFELKGGVRYPVHWVQGIKRPGFLVVVHDPDIRAWKPFSALGRRERLQLLRDILKGSVILTPKRSGAVERAGKHSTETYVEMVKIERAMLRMFHYFVFIYNPHRKSSEWTEPLFNNLFYLFDKYSNEGLTSERWIDQHRMVVIMYSNDGDYHRNTIPLLEDIPASTPAADRSSGEQAGDLSALVRRERRPKMLADVVEKNFTPTKLKMAGMEPRDKLVYEGMEMEPNAMVETLEHFCPADEAVVFLGKGHATLIWELLKSHRHCIVLEGEGMKFEFLVQFVTKMVKSGLYLAKFVKTPPRHDEKRDLVYKVGKNIVNIWEFLFETKPENRRERAYVVRRRKMKSLLRGYHKAPAEREVAFLDRLEMMYFDEEIGAFTIAAYATCFGEGFDVEDSEEESEDGTLQAALADERQKACSSASQKMGAPGTSSGSWGASSMAVTTDQFQRTSYMAGNTTALSSGAVRDDPRLQAILSPEVMASLSALAHSPATVLELLRSQTPQPPPFEPLEYEIEDIIPPDIARLPGPIVCRDDYTVMPDNVWGHHIIWHSHHFQPALFVAHAKNEIGKGLLRLNPKVSQSRLDARTEEIFEEFKTSRWLEYLEEFYDRETSPAFGYNWRIEEEVEDKVGERKGASGDESGKGSGSGGCALGKGTRSSGGEHGKGSEPRGGASGKGLGPSAGASGKPISHGELQKHEMCQGRQATEGKVSGPSGGAHDEGSGSPMGLGPSSGAHCRGPGSPLGLGPSGSAHGTGLRGDASGQDLGGSDGASVKGVSHGELPKCVEDVLPDDQVWATTMLASESVTAQVDNTGALAELEMPLDMPAEKDEHEVSLDMKNESATAGANETANVQAIEEDEGHIVLSTREQHTLVQPELMVAKSEAQQSANLVISIDESPFTPSHDAIEDRVEDKVLVSHRGQRKEL</sequence>
<feature type="compositionally biased region" description="Basic residues" evidence="1">
    <location>
        <begin position="362"/>
        <end position="373"/>
    </location>
</feature>
<accession>A0A388M732</accession>
<feature type="compositionally biased region" description="Basic residues" evidence="1">
    <location>
        <begin position="315"/>
        <end position="324"/>
    </location>
</feature>
<evidence type="ECO:0000313" key="2">
    <source>
        <dbReference type="EMBL" id="GBG90289.1"/>
    </source>
</evidence>
<protein>
    <submittedName>
        <fullName evidence="2">Uncharacterized protein</fullName>
    </submittedName>
</protein>
<feature type="compositionally biased region" description="Gly residues" evidence="1">
    <location>
        <begin position="1360"/>
        <end position="1369"/>
    </location>
</feature>
<gene>
    <name evidence="2" type="ORF">CBR_g50467</name>
</gene>
<feature type="compositionally biased region" description="Polar residues" evidence="1">
    <location>
        <begin position="1135"/>
        <end position="1155"/>
    </location>
</feature>
<feature type="region of interest" description="Disordered" evidence="1">
    <location>
        <begin position="1348"/>
        <end position="1494"/>
    </location>
</feature>
<feature type="region of interest" description="Disordered" evidence="1">
    <location>
        <begin position="1129"/>
        <end position="1155"/>
    </location>
</feature>
<feature type="region of interest" description="Disordered" evidence="1">
    <location>
        <begin position="228"/>
        <end position="263"/>
    </location>
</feature>
<reference evidence="2 3" key="1">
    <citation type="journal article" date="2018" name="Cell">
        <title>The Chara Genome: Secondary Complexity and Implications for Plant Terrestrialization.</title>
        <authorList>
            <person name="Nishiyama T."/>
            <person name="Sakayama H."/>
            <person name="Vries J.D."/>
            <person name="Buschmann H."/>
            <person name="Saint-Marcoux D."/>
            <person name="Ullrich K.K."/>
            <person name="Haas F.B."/>
            <person name="Vanderstraeten L."/>
            <person name="Becker D."/>
            <person name="Lang D."/>
            <person name="Vosolsobe S."/>
            <person name="Rombauts S."/>
            <person name="Wilhelmsson P.K.I."/>
            <person name="Janitza P."/>
            <person name="Kern R."/>
            <person name="Heyl A."/>
            <person name="Rumpler F."/>
            <person name="Villalobos L.I.A.C."/>
            <person name="Clay J.M."/>
            <person name="Skokan R."/>
            <person name="Toyoda A."/>
            <person name="Suzuki Y."/>
            <person name="Kagoshima H."/>
            <person name="Schijlen E."/>
            <person name="Tajeshwar N."/>
            <person name="Catarino B."/>
            <person name="Hetherington A.J."/>
            <person name="Saltykova A."/>
            <person name="Bonnot C."/>
            <person name="Breuninger H."/>
            <person name="Symeonidi A."/>
            <person name="Radhakrishnan G.V."/>
            <person name="Van Nieuwerburgh F."/>
            <person name="Deforce D."/>
            <person name="Chang C."/>
            <person name="Karol K.G."/>
            <person name="Hedrich R."/>
            <person name="Ulvskov P."/>
            <person name="Glockner G."/>
            <person name="Delwiche C.F."/>
            <person name="Petrasek J."/>
            <person name="Van de Peer Y."/>
            <person name="Friml J."/>
            <person name="Beilby M."/>
            <person name="Dolan L."/>
            <person name="Kohara Y."/>
            <person name="Sugano S."/>
            <person name="Fujiyama A."/>
            <person name="Delaux P.-M."/>
            <person name="Quint M."/>
            <person name="TheiBen G."/>
            <person name="Hagemann M."/>
            <person name="Harholt J."/>
            <person name="Dunand C."/>
            <person name="Zachgo S."/>
            <person name="Langdale J."/>
            <person name="Maumus F."/>
            <person name="Straeten D.V.D."/>
            <person name="Gould S.B."/>
            <person name="Rensing S.A."/>
        </authorList>
    </citation>
    <scope>NUCLEOTIDE SEQUENCE [LARGE SCALE GENOMIC DNA]</scope>
    <source>
        <strain evidence="2 3">S276</strain>
    </source>
</reference>
<evidence type="ECO:0000313" key="3">
    <source>
        <dbReference type="Proteomes" id="UP000265515"/>
    </source>
</evidence>
<comment type="caution">
    <text evidence="2">The sequence shown here is derived from an EMBL/GenBank/DDBJ whole genome shotgun (WGS) entry which is preliminary data.</text>
</comment>
<feature type="compositionally biased region" description="Low complexity" evidence="1">
    <location>
        <begin position="1439"/>
        <end position="1457"/>
    </location>
</feature>
<feature type="region of interest" description="Disordered" evidence="1">
    <location>
        <begin position="313"/>
        <end position="411"/>
    </location>
</feature>
<proteinExistence type="predicted"/>
<organism evidence="2 3">
    <name type="scientific">Chara braunii</name>
    <name type="common">Braun's stonewort</name>
    <dbReference type="NCBI Taxonomy" id="69332"/>
    <lineage>
        <taxon>Eukaryota</taxon>
        <taxon>Viridiplantae</taxon>
        <taxon>Streptophyta</taxon>
        <taxon>Charophyceae</taxon>
        <taxon>Charales</taxon>
        <taxon>Characeae</taxon>
        <taxon>Chara</taxon>
    </lineage>
</organism>
<evidence type="ECO:0000256" key="1">
    <source>
        <dbReference type="SAM" id="MobiDB-lite"/>
    </source>
</evidence>
<dbReference type="Proteomes" id="UP000265515">
    <property type="component" value="Unassembled WGS sequence"/>
</dbReference>
<dbReference type="Gramene" id="GBG90289">
    <property type="protein sequence ID" value="GBG90289"/>
    <property type="gene ID" value="CBR_g50467"/>
</dbReference>
<dbReference type="EMBL" id="BFEA01000801">
    <property type="protein sequence ID" value="GBG90289.1"/>
    <property type="molecule type" value="Genomic_DNA"/>
</dbReference>
<name>A0A388M732_CHABU</name>